<sequence>MSGNSTQSMESTTTKAGKVKSNGCESDDLALSSSSGHTSMTDSTEAIAQLAPETGPYTGPAPGSDYFLRIDRANSTDAEIDAAHERQSLAIRQHFERLAGVTQEQSIRNIENYLASIKPTVSAASDETVPPPAIRYSQVPPTPVVDGAKTDVPAHVSSSDARNESVPPELSKRPASQATTSTRPRPPMGLLGILRNAMIVMLLYRTFKAMDFAADLMQAMLGSSWAGSLMSLLVTSVALPLVCAFAIWWVTDKKW</sequence>
<comment type="caution">
    <text evidence="3">The sequence shown here is derived from an EMBL/GenBank/DDBJ whole genome shotgun (WGS) entry which is preliminary data.</text>
</comment>
<name>A0AAN7VNS7_9PEZI</name>
<evidence type="ECO:0000256" key="1">
    <source>
        <dbReference type="SAM" id="MobiDB-lite"/>
    </source>
</evidence>
<feature type="compositionally biased region" description="Low complexity" evidence="1">
    <location>
        <begin position="32"/>
        <end position="44"/>
    </location>
</feature>
<dbReference type="Proteomes" id="UP001310594">
    <property type="component" value="Unassembled WGS sequence"/>
</dbReference>
<evidence type="ECO:0000256" key="2">
    <source>
        <dbReference type="SAM" id="Phobius"/>
    </source>
</evidence>
<proteinExistence type="predicted"/>
<evidence type="ECO:0000313" key="3">
    <source>
        <dbReference type="EMBL" id="KAK5695466.1"/>
    </source>
</evidence>
<dbReference type="AlphaFoldDB" id="A0AAN7VNS7"/>
<protein>
    <submittedName>
        <fullName evidence="3">Uncharacterized protein</fullName>
    </submittedName>
</protein>
<keyword evidence="2" id="KW-1133">Transmembrane helix</keyword>
<keyword evidence="2" id="KW-0472">Membrane</keyword>
<feature type="transmembrane region" description="Helical" evidence="2">
    <location>
        <begin position="227"/>
        <end position="250"/>
    </location>
</feature>
<dbReference type="EMBL" id="JAVRQU010000014">
    <property type="protein sequence ID" value="KAK5695466.1"/>
    <property type="molecule type" value="Genomic_DNA"/>
</dbReference>
<organism evidence="3 4">
    <name type="scientific">Elasticomyces elasticus</name>
    <dbReference type="NCBI Taxonomy" id="574655"/>
    <lineage>
        <taxon>Eukaryota</taxon>
        <taxon>Fungi</taxon>
        <taxon>Dikarya</taxon>
        <taxon>Ascomycota</taxon>
        <taxon>Pezizomycotina</taxon>
        <taxon>Dothideomycetes</taxon>
        <taxon>Dothideomycetidae</taxon>
        <taxon>Mycosphaerellales</taxon>
        <taxon>Teratosphaeriaceae</taxon>
        <taxon>Elasticomyces</taxon>
    </lineage>
</organism>
<accession>A0AAN7VNS7</accession>
<gene>
    <name evidence="3" type="ORF">LTR97_008974</name>
</gene>
<feature type="transmembrane region" description="Helical" evidence="2">
    <location>
        <begin position="188"/>
        <end position="207"/>
    </location>
</feature>
<evidence type="ECO:0000313" key="4">
    <source>
        <dbReference type="Proteomes" id="UP001310594"/>
    </source>
</evidence>
<feature type="region of interest" description="Disordered" evidence="1">
    <location>
        <begin position="1"/>
        <end position="59"/>
    </location>
</feature>
<reference evidence="3" key="1">
    <citation type="submission" date="2023-08" db="EMBL/GenBank/DDBJ databases">
        <title>Black Yeasts Isolated from many extreme environments.</title>
        <authorList>
            <person name="Coleine C."/>
            <person name="Stajich J.E."/>
            <person name="Selbmann L."/>
        </authorList>
    </citation>
    <scope>NUCLEOTIDE SEQUENCE</scope>
    <source>
        <strain evidence="3">CCFEE 5810</strain>
    </source>
</reference>
<feature type="compositionally biased region" description="Polar residues" evidence="1">
    <location>
        <begin position="174"/>
        <end position="183"/>
    </location>
</feature>
<keyword evidence="2" id="KW-0812">Transmembrane</keyword>
<feature type="compositionally biased region" description="Polar residues" evidence="1">
    <location>
        <begin position="1"/>
        <end position="15"/>
    </location>
</feature>
<feature type="region of interest" description="Disordered" evidence="1">
    <location>
        <begin position="122"/>
        <end position="187"/>
    </location>
</feature>